<evidence type="ECO:0000313" key="1">
    <source>
        <dbReference type="EMBL" id="SFV85855.1"/>
    </source>
</evidence>
<dbReference type="AlphaFoldDB" id="A0A1W1DW73"/>
<organism evidence="1">
    <name type="scientific">hydrothermal vent metagenome</name>
    <dbReference type="NCBI Taxonomy" id="652676"/>
    <lineage>
        <taxon>unclassified sequences</taxon>
        <taxon>metagenomes</taxon>
        <taxon>ecological metagenomes</taxon>
    </lineage>
</organism>
<name>A0A1W1DW73_9ZZZZ</name>
<accession>A0A1W1DW73</accession>
<proteinExistence type="predicted"/>
<dbReference type="PROSITE" id="PS51257">
    <property type="entry name" value="PROKAR_LIPOPROTEIN"/>
    <property type="match status" value="1"/>
</dbReference>
<sequence length="122" mass="13177">MKNLTKILALSGIVTTIMLTGCGNNKSASEVVGTHVPSNTYSAMSCADLKVEYSALEKSVVKSANAVDTKKNSQDNKDMAAALLFFPALAFTDENTEEVSRHAEIKGKYEAIKNVFINKCIK</sequence>
<evidence type="ECO:0008006" key="2">
    <source>
        <dbReference type="Google" id="ProtNLM"/>
    </source>
</evidence>
<dbReference type="EMBL" id="FPHY01000052">
    <property type="protein sequence ID" value="SFV85855.1"/>
    <property type="molecule type" value="Genomic_DNA"/>
</dbReference>
<reference evidence="1" key="1">
    <citation type="submission" date="2016-10" db="EMBL/GenBank/DDBJ databases">
        <authorList>
            <person name="de Groot N.N."/>
        </authorList>
    </citation>
    <scope>NUCLEOTIDE SEQUENCE</scope>
</reference>
<gene>
    <name evidence="1" type="ORF">MNB_SUP05-SYMBIONT-4-449</name>
</gene>
<protein>
    <recommendedName>
        <fullName evidence="2">Lipoprotein</fullName>
    </recommendedName>
</protein>